<reference evidence="2 3" key="1">
    <citation type="journal article" date="2019" name="Sci. Rep.">
        <title>Extended insight into the Mycobacterium chelonae-abscessus complex through whole genome sequencing of Mycobacterium salmoniphilum outbreak and Mycobacterium salmoniphilum-like strains.</title>
        <authorList>
            <person name="Behra P.R.K."/>
            <person name="Das S."/>
            <person name="Pettersson B.M.F."/>
            <person name="Shirreff L."/>
            <person name="DuCote T."/>
            <person name="Jacobsson K.G."/>
            <person name="Ennis D.G."/>
            <person name="Kirsebom L.A."/>
        </authorList>
    </citation>
    <scope>NUCLEOTIDE SEQUENCE [LARGE SCALE GENOMIC DNA]</scope>
    <source>
        <strain evidence="2 3">CCUG 63697</strain>
    </source>
</reference>
<dbReference type="CDD" id="cd00093">
    <property type="entry name" value="HTH_XRE"/>
    <property type="match status" value="1"/>
</dbReference>
<dbReference type="GO" id="GO:0003677">
    <property type="term" value="F:DNA binding"/>
    <property type="evidence" value="ECO:0007669"/>
    <property type="project" value="InterPro"/>
</dbReference>
<protein>
    <recommendedName>
        <fullName evidence="1">HTH cro/C1-type domain-containing protein</fullName>
    </recommendedName>
</protein>
<dbReference type="EMBL" id="PECC01000027">
    <property type="protein sequence ID" value="TDZ51488.1"/>
    <property type="molecule type" value="Genomic_DNA"/>
</dbReference>
<dbReference type="SMART" id="SM00530">
    <property type="entry name" value="HTH_XRE"/>
    <property type="match status" value="1"/>
</dbReference>
<evidence type="ECO:0000259" key="1">
    <source>
        <dbReference type="PROSITE" id="PS50943"/>
    </source>
</evidence>
<dbReference type="InterPro" id="IPR041413">
    <property type="entry name" value="MLTR_LBD"/>
</dbReference>
<dbReference type="Gene3D" id="3.30.450.180">
    <property type="match status" value="1"/>
</dbReference>
<dbReference type="PANTHER" id="PTHR35010">
    <property type="entry name" value="BLL4672 PROTEIN-RELATED"/>
    <property type="match status" value="1"/>
</dbReference>
<comment type="caution">
    <text evidence="2">The sequence shown here is derived from an EMBL/GenBank/DDBJ whole genome shotgun (WGS) entry which is preliminary data.</text>
</comment>
<proteinExistence type="predicted"/>
<dbReference type="InterPro" id="IPR001387">
    <property type="entry name" value="Cro/C1-type_HTH"/>
</dbReference>
<dbReference type="Pfam" id="PF13560">
    <property type="entry name" value="HTH_31"/>
    <property type="match status" value="1"/>
</dbReference>
<dbReference type="AlphaFoldDB" id="A0A4R8R9H1"/>
<dbReference type="InterPro" id="IPR010982">
    <property type="entry name" value="Lambda_DNA-bd_dom_sf"/>
</dbReference>
<organism evidence="2 3">
    <name type="scientific">Mycobacteroides franklinii</name>
    <dbReference type="NCBI Taxonomy" id="948102"/>
    <lineage>
        <taxon>Bacteria</taxon>
        <taxon>Bacillati</taxon>
        <taxon>Actinomycetota</taxon>
        <taxon>Actinomycetes</taxon>
        <taxon>Mycobacteriales</taxon>
        <taxon>Mycobacteriaceae</taxon>
        <taxon>Mycobacteroides</taxon>
    </lineage>
</organism>
<dbReference type="PANTHER" id="PTHR35010:SF2">
    <property type="entry name" value="BLL4672 PROTEIN"/>
    <property type="match status" value="1"/>
</dbReference>
<evidence type="ECO:0000313" key="2">
    <source>
        <dbReference type="EMBL" id="TDZ51488.1"/>
    </source>
</evidence>
<dbReference type="PROSITE" id="PS50943">
    <property type="entry name" value="HTH_CROC1"/>
    <property type="match status" value="1"/>
</dbReference>
<evidence type="ECO:0000313" key="3">
    <source>
        <dbReference type="Proteomes" id="UP000295165"/>
    </source>
</evidence>
<sequence length="331" mass="36806">MVPPSVLATQHRTTIVIQGGLNPGTGKPPLNPHTRLTVEGMDKRAEIRDFLTSRRARITPQQAGIPVYGAQRRVPGLRREEVALLAGVSADYYTRLERGNLAGVSDSILSAVARVLQFDEAERAHLFDLARSTQASRRTPRRPAAHQVRPNILHILDAVVGAPAWVSNERLDILAANDLCRALYHDAFTQQDRPANLARFVFLATPSRDFFLNWDRHADDCVAMLRTAAGRDPYDEGLTQLVGELSTRSDDFRVRWGAHDVRFHRTGPKKLHHPAVGQLDLTYERMDVAADPGIMLYVMTAEPNSTTAERLKLLGSWAATQREQAAETTAE</sequence>
<dbReference type="Proteomes" id="UP000295165">
    <property type="component" value="Unassembled WGS sequence"/>
</dbReference>
<name>A0A4R8R9H1_9MYCO</name>
<dbReference type="SUPFAM" id="SSF47413">
    <property type="entry name" value="lambda repressor-like DNA-binding domains"/>
    <property type="match status" value="1"/>
</dbReference>
<dbReference type="Gene3D" id="1.10.260.40">
    <property type="entry name" value="lambda repressor-like DNA-binding domains"/>
    <property type="match status" value="1"/>
</dbReference>
<dbReference type="Pfam" id="PF17765">
    <property type="entry name" value="MLTR_LBD"/>
    <property type="match status" value="1"/>
</dbReference>
<feature type="domain" description="HTH cro/C1-type" evidence="1">
    <location>
        <begin position="76"/>
        <end position="123"/>
    </location>
</feature>
<gene>
    <name evidence="2" type="ORF">CCUG63697_03004</name>
</gene>
<keyword evidence="3" id="KW-1185">Reference proteome</keyword>
<accession>A0A4R8R9H1</accession>